<protein>
    <submittedName>
        <fullName evidence="2">GNAT family N-acetyltransferase</fullName>
    </submittedName>
</protein>
<dbReference type="InterPro" id="IPR000182">
    <property type="entry name" value="GNAT_dom"/>
</dbReference>
<dbReference type="OrthoDB" id="4119890at2"/>
<comment type="caution">
    <text evidence="2">The sequence shown here is derived from an EMBL/GenBank/DDBJ whole genome shotgun (WGS) entry which is preliminary data.</text>
</comment>
<dbReference type="GO" id="GO:0016747">
    <property type="term" value="F:acyltransferase activity, transferring groups other than amino-acyl groups"/>
    <property type="evidence" value="ECO:0007669"/>
    <property type="project" value="InterPro"/>
</dbReference>
<accession>A0A4R8V910</accession>
<reference evidence="2 3" key="1">
    <citation type="submission" date="2019-03" db="EMBL/GenBank/DDBJ databases">
        <title>Genomics of glacier-inhabiting Cryobacterium strains.</title>
        <authorList>
            <person name="Liu Q."/>
            <person name="Xin Y.-H."/>
        </authorList>
    </citation>
    <scope>NUCLEOTIDE SEQUENCE [LARGE SCALE GENOMIC DNA]</scope>
    <source>
        <strain evidence="2 3">CGMCC 1.10440</strain>
    </source>
</reference>
<sequence length="369" mass="41205">MPRSRTMTTFTIDELVIPASIDAPDAADFIDMTHVRNEIEADTVGNRDLAYEPAELLPNWQDPYEPKTCLVARVDGRIVARAIYEAPIEEGARDAWLSIEVLPAFRRRGIGAALYERLAARCVTEGRTLQQGYFIHKRSDDSEQLPSPTGFGSIPLDNPETRFLLARGFTLEQVERMSRLALPVDETEFARLFDSALAAAGDEYRLVRWTGRTPEQWVSDIALLHRRMSTDAPAAGLEVAEANWDEERVRTMDDRWDGNPRAALTVAAEHAASGHLAGFTELSVPPELERPVEQLDTLVLKEHRGHRLGMLLKLANLQYLAETHPGHPSVTTFNAEENRPMLDVNEAIGFVPVGYGGGWKKEADRSPSR</sequence>
<dbReference type="AlphaFoldDB" id="A0A4R8V910"/>
<dbReference type="EMBL" id="SOFI01000003">
    <property type="protein sequence ID" value="TFB79339.1"/>
    <property type="molecule type" value="Genomic_DNA"/>
</dbReference>
<gene>
    <name evidence="2" type="ORF">E3N84_04275</name>
</gene>
<dbReference type="CDD" id="cd04301">
    <property type="entry name" value="NAT_SF"/>
    <property type="match status" value="1"/>
</dbReference>
<keyword evidence="3" id="KW-1185">Reference proteome</keyword>
<dbReference type="SUPFAM" id="SSF55729">
    <property type="entry name" value="Acyl-CoA N-acyltransferases (Nat)"/>
    <property type="match status" value="2"/>
</dbReference>
<evidence type="ECO:0000313" key="3">
    <source>
        <dbReference type="Proteomes" id="UP000298488"/>
    </source>
</evidence>
<name>A0A4R8V910_9MICO</name>
<evidence type="ECO:0000313" key="2">
    <source>
        <dbReference type="EMBL" id="TFB79339.1"/>
    </source>
</evidence>
<dbReference type="PROSITE" id="PS51186">
    <property type="entry name" value="GNAT"/>
    <property type="match status" value="1"/>
</dbReference>
<evidence type="ECO:0000259" key="1">
    <source>
        <dbReference type="PROSITE" id="PS51186"/>
    </source>
</evidence>
<dbReference type="Gene3D" id="3.40.630.30">
    <property type="match status" value="1"/>
</dbReference>
<keyword evidence="2" id="KW-0808">Transferase</keyword>
<dbReference type="Proteomes" id="UP000298488">
    <property type="component" value="Unassembled WGS sequence"/>
</dbReference>
<feature type="domain" description="N-acetyltransferase" evidence="1">
    <location>
        <begin position="33"/>
        <end position="185"/>
    </location>
</feature>
<organism evidence="2 3">
    <name type="scientific">Terrimesophilobacter mesophilus</name>
    <dbReference type="NCBI Taxonomy" id="433647"/>
    <lineage>
        <taxon>Bacteria</taxon>
        <taxon>Bacillati</taxon>
        <taxon>Actinomycetota</taxon>
        <taxon>Actinomycetes</taxon>
        <taxon>Micrococcales</taxon>
        <taxon>Microbacteriaceae</taxon>
        <taxon>Terrimesophilobacter</taxon>
    </lineage>
</organism>
<dbReference type="InterPro" id="IPR016181">
    <property type="entry name" value="Acyl_CoA_acyltransferase"/>
</dbReference>
<dbReference type="Pfam" id="PF00583">
    <property type="entry name" value="Acetyltransf_1"/>
    <property type="match status" value="1"/>
</dbReference>
<proteinExistence type="predicted"/>